<dbReference type="Pfam" id="PF03466">
    <property type="entry name" value="LysR_substrate"/>
    <property type="match status" value="1"/>
</dbReference>
<evidence type="ECO:0000256" key="1">
    <source>
        <dbReference type="ARBA" id="ARBA00009437"/>
    </source>
</evidence>
<protein>
    <submittedName>
        <fullName evidence="6">LysR family transcriptional regulator</fullName>
    </submittedName>
</protein>
<keyword evidence="2" id="KW-0805">Transcription regulation</keyword>
<keyword evidence="3" id="KW-0238">DNA-binding</keyword>
<dbReference type="PRINTS" id="PR00039">
    <property type="entry name" value="HTHLYSR"/>
</dbReference>
<dbReference type="Gene3D" id="1.10.10.10">
    <property type="entry name" value="Winged helix-like DNA-binding domain superfamily/Winged helix DNA-binding domain"/>
    <property type="match status" value="1"/>
</dbReference>
<dbReference type="InterPro" id="IPR036390">
    <property type="entry name" value="WH_DNA-bd_sf"/>
</dbReference>
<dbReference type="Pfam" id="PF00126">
    <property type="entry name" value="HTH_1"/>
    <property type="match status" value="1"/>
</dbReference>
<comment type="caution">
    <text evidence="6">The sequence shown here is derived from an EMBL/GenBank/DDBJ whole genome shotgun (WGS) entry which is preliminary data.</text>
</comment>
<dbReference type="Proteomes" id="UP001415169">
    <property type="component" value="Unassembled WGS sequence"/>
</dbReference>
<comment type="similarity">
    <text evidence="1">Belongs to the LysR transcriptional regulatory family.</text>
</comment>
<dbReference type="SUPFAM" id="SSF46785">
    <property type="entry name" value="Winged helix' DNA-binding domain"/>
    <property type="match status" value="1"/>
</dbReference>
<gene>
    <name evidence="6" type="ORF">GCM10022286_26140</name>
</gene>
<evidence type="ECO:0000256" key="3">
    <source>
        <dbReference type="ARBA" id="ARBA00023125"/>
    </source>
</evidence>
<evidence type="ECO:0000256" key="2">
    <source>
        <dbReference type="ARBA" id="ARBA00023015"/>
    </source>
</evidence>
<dbReference type="InterPro" id="IPR000847">
    <property type="entry name" value="LysR_HTH_N"/>
</dbReference>
<reference evidence="6" key="2">
    <citation type="submission" date="2023-12" db="EMBL/GenBank/DDBJ databases">
        <authorList>
            <person name="Sun Q."/>
            <person name="Inoue M."/>
        </authorList>
    </citation>
    <scope>NUCLEOTIDE SEQUENCE</scope>
    <source>
        <strain evidence="6">JCM 17590</strain>
    </source>
</reference>
<dbReference type="PROSITE" id="PS50931">
    <property type="entry name" value="HTH_LYSR"/>
    <property type="match status" value="1"/>
</dbReference>
<sequence>MDARQLEIFAAVAEERSFTRAARRLFAAQSTVSAAVRALEAELGAPLFERSTRSVEPTALGESTLADALEALEAIDRIRSAAAPEAGGLRGRVRLGIFSSLEFLDLPQLIGRFHRDNPLVNLRLAVSPTGSSGLLDDVRHGRLDVALVGMPRNELQGLESVEIGETGFVAVLPAGHPLAARKTVTLAALADERFVDTPPGFGNRVAVDRAFEALGRPRTVIADVPELPAVPRYVAAGLGIAVVPTVTSVDARGVVAVPLRDGPRWVLSVIASARRGAAANALLEVLATKRGTLTAQATLR</sequence>
<dbReference type="RefSeq" id="WP_344792319.1">
    <property type="nucleotide sequence ID" value="NZ_BAABBV010000002.1"/>
</dbReference>
<evidence type="ECO:0000313" key="6">
    <source>
        <dbReference type="EMBL" id="GAA4164426.1"/>
    </source>
</evidence>
<dbReference type="PANTHER" id="PTHR30346:SF30">
    <property type="entry name" value="SMALL NEUTRAL PROTEASE REGULATORY PROTEIN"/>
    <property type="match status" value="1"/>
</dbReference>
<accession>A0ABP7ZMG4</accession>
<evidence type="ECO:0000256" key="4">
    <source>
        <dbReference type="ARBA" id="ARBA00023163"/>
    </source>
</evidence>
<evidence type="ECO:0000313" key="7">
    <source>
        <dbReference type="Proteomes" id="UP001415169"/>
    </source>
</evidence>
<name>A0ABP7ZMG4_9MICO</name>
<feature type="domain" description="HTH lysR-type" evidence="5">
    <location>
        <begin position="1"/>
        <end position="58"/>
    </location>
</feature>
<dbReference type="InterPro" id="IPR005119">
    <property type="entry name" value="LysR_subst-bd"/>
</dbReference>
<proteinExistence type="inferred from homology"/>
<evidence type="ECO:0000259" key="5">
    <source>
        <dbReference type="PROSITE" id="PS50931"/>
    </source>
</evidence>
<keyword evidence="7" id="KW-1185">Reference proteome</keyword>
<keyword evidence="4" id="KW-0804">Transcription</keyword>
<dbReference type="SUPFAM" id="SSF53850">
    <property type="entry name" value="Periplasmic binding protein-like II"/>
    <property type="match status" value="1"/>
</dbReference>
<organism evidence="6 7">
    <name type="scientific">Gryllotalpicola daejeonensis</name>
    <dbReference type="NCBI Taxonomy" id="993087"/>
    <lineage>
        <taxon>Bacteria</taxon>
        <taxon>Bacillati</taxon>
        <taxon>Actinomycetota</taxon>
        <taxon>Actinomycetes</taxon>
        <taxon>Micrococcales</taxon>
        <taxon>Microbacteriaceae</taxon>
        <taxon>Gryllotalpicola</taxon>
    </lineage>
</organism>
<dbReference type="Gene3D" id="3.40.190.290">
    <property type="match status" value="1"/>
</dbReference>
<dbReference type="EMBL" id="BAABBV010000002">
    <property type="protein sequence ID" value="GAA4164426.1"/>
    <property type="molecule type" value="Genomic_DNA"/>
</dbReference>
<dbReference type="PANTHER" id="PTHR30346">
    <property type="entry name" value="TRANSCRIPTIONAL DUAL REGULATOR HCAR-RELATED"/>
    <property type="match status" value="1"/>
</dbReference>
<reference evidence="6" key="1">
    <citation type="journal article" date="2014" name="Int. J. Syst. Evol. Microbiol.">
        <title>Complete genome of a new Firmicutes species belonging to the dominant human colonic microbiota ('Ruminococcus bicirculans') reveals two chromosomes and a selective capacity to utilize plant glucans.</title>
        <authorList>
            <consortium name="NISC Comparative Sequencing Program"/>
            <person name="Wegmann U."/>
            <person name="Louis P."/>
            <person name="Goesmann A."/>
            <person name="Henrissat B."/>
            <person name="Duncan S.H."/>
            <person name="Flint H.J."/>
        </authorList>
    </citation>
    <scope>NUCLEOTIDE SEQUENCE</scope>
    <source>
        <strain evidence="6">JCM 17590</strain>
    </source>
</reference>
<dbReference type="InterPro" id="IPR036388">
    <property type="entry name" value="WH-like_DNA-bd_sf"/>
</dbReference>